<evidence type="ECO:0000313" key="4">
    <source>
        <dbReference type="Proteomes" id="UP000233491"/>
    </source>
</evidence>
<dbReference type="InterPro" id="IPR023210">
    <property type="entry name" value="NADP_OxRdtase_dom"/>
</dbReference>
<proteinExistence type="predicted"/>
<protein>
    <submittedName>
        <fullName evidence="3">Aldo/keto reductase</fullName>
    </submittedName>
</protein>
<dbReference type="FunFam" id="3.20.20.100:FF:000004">
    <property type="entry name" value="Oxidoreductase, aldo/keto reductase"/>
    <property type="match status" value="1"/>
</dbReference>
<dbReference type="Gene3D" id="3.20.20.100">
    <property type="entry name" value="NADP-dependent oxidoreductase domain"/>
    <property type="match status" value="1"/>
</dbReference>
<dbReference type="GO" id="GO:0016491">
    <property type="term" value="F:oxidoreductase activity"/>
    <property type="evidence" value="ECO:0007669"/>
    <property type="project" value="UniProtKB-KW"/>
</dbReference>
<organism evidence="3 4">
    <name type="scientific">Pleomorphomonas diazotrophica</name>
    <dbReference type="NCBI Taxonomy" id="1166257"/>
    <lineage>
        <taxon>Bacteria</taxon>
        <taxon>Pseudomonadati</taxon>
        <taxon>Pseudomonadota</taxon>
        <taxon>Alphaproteobacteria</taxon>
        <taxon>Hyphomicrobiales</taxon>
        <taxon>Pleomorphomonadaceae</taxon>
        <taxon>Pleomorphomonas</taxon>
    </lineage>
</organism>
<evidence type="ECO:0000256" key="1">
    <source>
        <dbReference type="ARBA" id="ARBA00023002"/>
    </source>
</evidence>
<dbReference type="RefSeq" id="WP_101291242.1">
    <property type="nucleotide sequence ID" value="NZ_FOUQ01000020.1"/>
</dbReference>
<accession>A0A1I4WRI3</accession>
<keyword evidence="4" id="KW-1185">Reference proteome</keyword>
<dbReference type="Proteomes" id="UP000233491">
    <property type="component" value="Unassembled WGS sequence"/>
</dbReference>
<dbReference type="EMBL" id="PJNW01000021">
    <property type="protein sequence ID" value="PKR87285.1"/>
    <property type="molecule type" value="Genomic_DNA"/>
</dbReference>
<evidence type="ECO:0000313" key="3">
    <source>
        <dbReference type="EMBL" id="PKR87285.1"/>
    </source>
</evidence>
<comment type="caution">
    <text evidence="3">The sequence shown here is derived from an EMBL/GenBank/DDBJ whole genome shotgun (WGS) entry which is preliminary data.</text>
</comment>
<dbReference type="Pfam" id="PF00248">
    <property type="entry name" value="Aldo_ket_red"/>
    <property type="match status" value="1"/>
</dbReference>
<dbReference type="InterPro" id="IPR036812">
    <property type="entry name" value="NAD(P)_OxRdtase_dom_sf"/>
</dbReference>
<feature type="domain" description="NADP-dependent oxidoreductase" evidence="2">
    <location>
        <begin position="17"/>
        <end position="317"/>
    </location>
</feature>
<sequence length="343" mass="37091">MEYRKLGPSGTIVSVHCLGAMTFGDEADEATSFRLMDDFFAAGGNFIDTADVYSAGVSEEIVGRWLKARPTEARQAVVATKGRFPMGSGPNDLGLSRRHLGEALDASLKRLGVERIDLYQMHAWDALTPIEETLRFLDDAVSAGKIAYYGFSNYVGWHIAKASEIAKARGYSRPVTLQPQYSLLVRDIELEIVDACLDAGLGLMPWSPLGGGWLSGKYKRDQMPSGATRLGENPNRGMEAYGPRNAEARTWNVIGAVEDVAKSHGVSMAQVALAWLAARPAVTSVILGARTPAQLADNLRAADLRLADEAMERLTAASAPTPPDYPYGIQGVAQRHRKLVGGR</sequence>
<name>A0A1I4WRI3_9HYPH</name>
<gene>
    <name evidence="3" type="ORF">CXZ10_20520</name>
</gene>
<dbReference type="GO" id="GO:0005829">
    <property type="term" value="C:cytosol"/>
    <property type="evidence" value="ECO:0007669"/>
    <property type="project" value="TreeGrafter"/>
</dbReference>
<dbReference type="PANTHER" id="PTHR43364">
    <property type="entry name" value="NADH-SPECIFIC METHYLGLYOXAL REDUCTASE-RELATED"/>
    <property type="match status" value="1"/>
</dbReference>
<dbReference type="InterPro" id="IPR050523">
    <property type="entry name" value="AKR_Detox_Biosynth"/>
</dbReference>
<evidence type="ECO:0000259" key="2">
    <source>
        <dbReference type="Pfam" id="PF00248"/>
    </source>
</evidence>
<keyword evidence="1" id="KW-0560">Oxidoreductase</keyword>
<dbReference type="AlphaFoldDB" id="A0A1I4WRI3"/>
<reference evidence="3 4" key="1">
    <citation type="submission" date="2017-12" db="EMBL/GenBank/DDBJ databases">
        <title>Anaerobic carbon monoxide metabolism by Pleomorphomonas carboxyditropha sp. nov., a new mesophilic hydrogenogenic carboxidotroph.</title>
        <authorList>
            <person name="Esquivel-Elizondo S."/>
            <person name="Krajmalnik-Brown R."/>
        </authorList>
    </citation>
    <scope>NUCLEOTIDE SEQUENCE [LARGE SCALE GENOMIC DNA]</scope>
    <source>
        <strain evidence="3 4">R5-392</strain>
    </source>
</reference>
<dbReference type="SUPFAM" id="SSF51430">
    <property type="entry name" value="NAD(P)-linked oxidoreductase"/>
    <property type="match status" value="1"/>
</dbReference>
<dbReference type="PANTHER" id="PTHR43364:SF4">
    <property type="entry name" value="NAD(P)-LINKED OXIDOREDUCTASE SUPERFAMILY PROTEIN"/>
    <property type="match status" value="1"/>
</dbReference>
<dbReference type="OrthoDB" id="9803483at2"/>